<keyword evidence="4" id="KW-1185">Reference proteome</keyword>
<proteinExistence type="predicted"/>
<accession>A0A8T1NWW3</accession>
<reference evidence="2" key="2">
    <citation type="submission" date="2021-01" db="EMBL/GenBank/DDBJ databases">
        <authorList>
            <person name="Lovell J.T."/>
            <person name="Bentley N."/>
            <person name="Bhattarai G."/>
            <person name="Jenkins J.W."/>
            <person name="Sreedasyam A."/>
            <person name="Alarcon Y."/>
            <person name="Bock C."/>
            <person name="Boston L."/>
            <person name="Carlson J."/>
            <person name="Cervantes K."/>
            <person name="Clermont K."/>
            <person name="Krom N."/>
            <person name="Kubenka K."/>
            <person name="Mamidi S."/>
            <person name="Mattison C."/>
            <person name="Monteros M."/>
            <person name="Pisani C."/>
            <person name="Plott C."/>
            <person name="Rajasekar S."/>
            <person name="Rhein H.S."/>
            <person name="Rohla C."/>
            <person name="Song M."/>
            <person name="Hilaire R.S."/>
            <person name="Shu S."/>
            <person name="Wells L."/>
            <person name="Wang X."/>
            <person name="Webber J."/>
            <person name="Heerema R.J."/>
            <person name="Klein P."/>
            <person name="Conner P."/>
            <person name="Grauke L."/>
            <person name="Grimwood J."/>
            <person name="Schmutz J."/>
            <person name="Randall J.J."/>
        </authorList>
    </citation>
    <scope>NUCLEOTIDE SEQUENCE</scope>
    <source>
        <tissue evidence="2">Leaf</tissue>
    </source>
</reference>
<sequence length="84" mass="9873">MQTECLGLGNRIEKKAAYLQELEEQTRPRATFEVEISKDMQLVHFDFNSWTDYVESGLILHFMVVLVVVYRILMDGGFKFMCVY</sequence>
<keyword evidence="1" id="KW-0812">Transmembrane</keyword>
<feature type="transmembrane region" description="Helical" evidence="1">
    <location>
        <begin position="53"/>
        <end position="73"/>
    </location>
</feature>
<dbReference type="AlphaFoldDB" id="A0A8T1NWW3"/>
<dbReference type="Proteomes" id="UP000811246">
    <property type="component" value="Unassembled WGS sequence"/>
</dbReference>
<evidence type="ECO:0000313" key="3">
    <source>
        <dbReference type="EMBL" id="KAG6633287.1"/>
    </source>
</evidence>
<evidence type="ECO:0000313" key="2">
    <source>
        <dbReference type="EMBL" id="KAG6619046.1"/>
    </source>
</evidence>
<evidence type="ECO:0000313" key="4">
    <source>
        <dbReference type="Proteomes" id="UP000811609"/>
    </source>
</evidence>
<gene>
    <name evidence="3" type="ORF">CIPAW_12G037800</name>
    <name evidence="2" type="ORF">I3842_Q110900</name>
</gene>
<name>A0A8T1NWW3_CARIL</name>
<protein>
    <submittedName>
        <fullName evidence="3">Uncharacterized protein</fullName>
    </submittedName>
</protein>
<dbReference type="Proteomes" id="UP000811609">
    <property type="component" value="Chromosome 12"/>
</dbReference>
<organism evidence="3 4">
    <name type="scientific">Carya illinoinensis</name>
    <name type="common">Pecan</name>
    <dbReference type="NCBI Taxonomy" id="32201"/>
    <lineage>
        <taxon>Eukaryota</taxon>
        <taxon>Viridiplantae</taxon>
        <taxon>Streptophyta</taxon>
        <taxon>Embryophyta</taxon>
        <taxon>Tracheophyta</taxon>
        <taxon>Spermatophyta</taxon>
        <taxon>Magnoliopsida</taxon>
        <taxon>eudicotyledons</taxon>
        <taxon>Gunneridae</taxon>
        <taxon>Pentapetalae</taxon>
        <taxon>rosids</taxon>
        <taxon>fabids</taxon>
        <taxon>Fagales</taxon>
        <taxon>Juglandaceae</taxon>
        <taxon>Carya</taxon>
    </lineage>
</organism>
<keyword evidence="1" id="KW-1133">Transmembrane helix</keyword>
<evidence type="ECO:0000256" key="1">
    <source>
        <dbReference type="SAM" id="Phobius"/>
    </source>
</evidence>
<comment type="caution">
    <text evidence="3">The sequence shown here is derived from an EMBL/GenBank/DDBJ whole genome shotgun (WGS) entry which is preliminary data.</text>
</comment>
<dbReference type="EMBL" id="CM031820">
    <property type="protein sequence ID" value="KAG6633287.1"/>
    <property type="molecule type" value="Genomic_DNA"/>
</dbReference>
<keyword evidence="1" id="KW-0472">Membrane</keyword>
<dbReference type="EMBL" id="MU228986">
    <property type="protein sequence ID" value="KAG6619046.1"/>
    <property type="molecule type" value="Genomic_DNA"/>
</dbReference>
<reference evidence="3" key="1">
    <citation type="submission" date="2020-12" db="EMBL/GenBank/DDBJ databases">
        <title>WGS assembly of Carya illinoinensis cv. Pawnee.</title>
        <authorList>
            <person name="Platts A."/>
            <person name="Shu S."/>
            <person name="Wright S."/>
            <person name="Barry K."/>
            <person name="Edger P."/>
            <person name="Pires J.C."/>
            <person name="Schmutz J."/>
        </authorList>
    </citation>
    <scope>NUCLEOTIDE SEQUENCE</scope>
    <source>
        <tissue evidence="3">Leaf</tissue>
    </source>
</reference>